<sequence>MRFPPDRRSFNGRSWRPSTLLGYVGSGRSECPPLSGHKGIARLKFAQPLFKKLFR</sequence>
<accession>A0A9D4L3N1</accession>
<evidence type="ECO:0000313" key="2">
    <source>
        <dbReference type="Proteomes" id="UP000828390"/>
    </source>
</evidence>
<comment type="caution">
    <text evidence="1">The sequence shown here is derived from an EMBL/GenBank/DDBJ whole genome shotgun (WGS) entry which is preliminary data.</text>
</comment>
<protein>
    <submittedName>
        <fullName evidence="1">Uncharacterized protein</fullName>
    </submittedName>
</protein>
<evidence type="ECO:0000313" key="1">
    <source>
        <dbReference type="EMBL" id="KAH3849881.1"/>
    </source>
</evidence>
<dbReference type="AlphaFoldDB" id="A0A9D4L3N1"/>
<dbReference type="Proteomes" id="UP000828390">
    <property type="component" value="Unassembled WGS sequence"/>
</dbReference>
<proteinExistence type="predicted"/>
<name>A0A9D4L3N1_DREPO</name>
<dbReference type="EMBL" id="JAIWYP010000003">
    <property type="protein sequence ID" value="KAH3849881.1"/>
    <property type="molecule type" value="Genomic_DNA"/>
</dbReference>
<reference evidence="1" key="2">
    <citation type="submission" date="2020-11" db="EMBL/GenBank/DDBJ databases">
        <authorList>
            <person name="McCartney M.A."/>
            <person name="Auch B."/>
            <person name="Kono T."/>
            <person name="Mallez S."/>
            <person name="Becker A."/>
            <person name="Gohl D.M."/>
            <person name="Silverstein K.A.T."/>
            <person name="Koren S."/>
            <person name="Bechman K.B."/>
            <person name="Herman A."/>
            <person name="Abrahante J.E."/>
            <person name="Garbe J."/>
        </authorList>
    </citation>
    <scope>NUCLEOTIDE SEQUENCE</scope>
    <source>
        <strain evidence="1">Duluth1</strain>
        <tissue evidence="1">Whole animal</tissue>
    </source>
</reference>
<organism evidence="1 2">
    <name type="scientific">Dreissena polymorpha</name>
    <name type="common">Zebra mussel</name>
    <name type="synonym">Mytilus polymorpha</name>
    <dbReference type="NCBI Taxonomy" id="45954"/>
    <lineage>
        <taxon>Eukaryota</taxon>
        <taxon>Metazoa</taxon>
        <taxon>Spiralia</taxon>
        <taxon>Lophotrochozoa</taxon>
        <taxon>Mollusca</taxon>
        <taxon>Bivalvia</taxon>
        <taxon>Autobranchia</taxon>
        <taxon>Heteroconchia</taxon>
        <taxon>Euheterodonta</taxon>
        <taxon>Imparidentia</taxon>
        <taxon>Neoheterodontei</taxon>
        <taxon>Myida</taxon>
        <taxon>Dreissenoidea</taxon>
        <taxon>Dreissenidae</taxon>
        <taxon>Dreissena</taxon>
    </lineage>
</organism>
<keyword evidence="2" id="KW-1185">Reference proteome</keyword>
<gene>
    <name evidence="1" type="ORF">DPMN_092285</name>
</gene>
<reference evidence="1" key="1">
    <citation type="journal article" date="2019" name="bioRxiv">
        <title>The Genome of the Zebra Mussel, Dreissena polymorpha: A Resource for Invasive Species Research.</title>
        <authorList>
            <person name="McCartney M.A."/>
            <person name="Auch B."/>
            <person name="Kono T."/>
            <person name="Mallez S."/>
            <person name="Zhang Y."/>
            <person name="Obille A."/>
            <person name="Becker A."/>
            <person name="Abrahante J.E."/>
            <person name="Garbe J."/>
            <person name="Badalamenti J.P."/>
            <person name="Herman A."/>
            <person name="Mangelson H."/>
            <person name="Liachko I."/>
            <person name="Sullivan S."/>
            <person name="Sone E.D."/>
            <person name="Koren S."/>
            <person name="Silverstein K.A.T."/>
            <person name="Beckman K.B."/>
            <person name="Gohl D.M."/>
        </authorList>
    </citation>
    <scope>NUCLEOTIDE SEQUENCE</scope>
    <source>
        <strain evidence="1">Duluth1</strain>
        <tissue evidence="1">Whole animal</tissue>
    </source>
</reference>